<dbReference type="GO" id="GO:0009880">
    <property type="term" value="P:embryonic pattern specification"/>
    <property type="evidence" value="ECO:0007669"/>
    <property type="project" value="TreeGrafter"/>
</dbReference>
<protein>
    <recommendedName>
        <fullName evidence="6">Oocyte-expressed protein homolog</fullName>
    </recommendedName>
</protein>
<dbReference type="InterPro" id="IPR031952">
    <property type="entry name" value="MOEP19_KH-like"/>
</dbReference>
<sequence>MEDDAGAAESQRDKLSPAHSLERLLRLPLPPPQIRIRPWWFPVQELRNPLVFYLEAWLADAIFGPDRAVIPEMEWMSQALLTVNIVDSGNLVEITVFGRPSVQSQVKSMLLGLACFHRERRARAEKMKHLEERLKARASGSHTPQHPIA</sequence>
<gene>
    <name evidence="8" type="primary">OOEP</name>
</gene>
<proteinExistence type="inferred from homology"/>
<comment type="similarity">
    <text evidence="3">Belongs to the KHDC1 family.</text>
</comment>
<dbReference type="InterPro" id="IPR051778">
    <property type="entry name" value="KHDC1"/>
</dbReference>
<dbReference type="OrthoDB" id="9533079at2759"/>
<dbReference type="GO" id="GO:0005634">
    <property type="term" value="C:nucleus"/>
    <property type="evidence" value="ECO:0007669"/>
    <property type="project" value="UniProtKB-SubCell"/>
</dbReference>
<dbReference type="CTD" id="441161"/>
<organism evidence="8 9">
    <name type="scientific">Propithecus coquereli</name>
    <name type="common">Coquerel's sifaka</name>
    <name type="synonym">Propithecus verreauxi coquereli</name>
    <dbReference type="NCBI Taxonomy" id="379532"/>
    <lineage>
        <taxon>Eukaryota</taxon>
        <taxon>Metazoa</taxon>
        <taxon>Chordata</taxon>
        <taxon>Craniata</taxon>
        <taxon>Vertebrata</taxon>
        <taxon>Euteleostomi</taxon>
        <taxon>Mammalia</taxon>
        <taxon>Eutheria</taxon>
        <taxon>Euarchontoglires</taxon>
        <taxon>Primates</taxon>
        <taxon>Strepsirrhini</taxon>
        <taxon>Lemuriformes</taxon>
        <taxon>Indriidae</taxon>
        <taxon>Propithecus</taxon>
    </lineage>
</organism>
<evidence type="ECO:0000256" key="4">
    <source>
        <dbReference type="ARBA" id="ARBA00022490"/>
    </source>
</evidence>
<feature type="domain" description="KH-like RNA-binding" evidence="7">
    <location>
        <begin position="36"/>
        <end position="121"/>
    </location>
</feature>
<keyword evidence="4" id="KW-0963">Cytoplasm</keyword>
<evidence type="ECO:0000313" key="8">
    <source>
        <dbReference type="Ensembl" id="ENSPCOP00000000120.1"/>
    </source>
</evidence>
<dbReference type="InterPro" id="IPR036612">
    <property type="entry name" value="KH_dom_type_1_sf"/>
</dbReference>
<reference evidence="8" key="1">
    <citation type="submission" date="2025-08" db="UniProtKB">
        <authorList>
            <consortium name="Ensembl"/>
        </authorList>
    </citation>
    <scope>IDENTIFICATION</scope>
</reference>
<reference evidence="8" key="2">
    <citation type="submission" date="2025-09" db="UniProtKB">
        <authorList>
            <consortium name="Ensembl"/>
        </authorList>
    </citation>
    <scope>IDENTIFICATION</scope>
</reference>
<comment type="subcellular location">
    <subcellularLocation>
        <location evidence="2">Cytoplasm</location>
    </subcellularLocation>
    <subcellularLocation>
        <location evidence="1">Nucleus</location>
    </subcellularLocation>
</comment>
<evidence type="ECO:0000259" key="7">
    <source>
        <dbReference type="Pfam" id="PF16005"/>
    </source>
</evidence>
<dbReference type="PANTHER" id="PTHR19447:SF14">
    <property type="entry name" value="OOCYTE-EXPRESSED PROTEIN HOMOLOG"/>
    <property type="match status" value="1"/>
</dbReference>
<keyword evidence="5" id="KW-0539">Nucleus</keyword>
<accession>A0A2K6EEH0</accession>
<evidence type="ECO:0000256" key="5">
    <source>
        <dbReference type="ARBA" id="ARBA00023242"/>
    </source>
</evidence>
<dbReference type="PANTHER" id="PTHR19447">
    <property type="entry name" value="OOCYTE-EXPRESSED PROTEIN HOMOLOG-RELATED"/>
    <property type="match status" value="1"/>
</dbReference>
<dbReference type="FunFam" id="3.30.1370.10:FF:000086">
    <property type="entry name" value="Oocyte-expressed protein homolog"/>
    <property type="match status" value="1"/>
</dbReference>
<evidence type="ECO:0000256" key="1">
    <source>
        <dbReference type="ARBA" id="ARBA00004123"/>
    </source>
</evidence>
<name>A0A2K6EEH0_PROCO</name>
<dbReference type="GO" id="GO:0035088">
    <property type="term" value="P:establishment or maintenance of apical/basal cell polarity"/>
    <property type="evidence" value="ECO:0007669"/>
    <property type="project" value="TreeGrafter"/>
</dbReference>
<dbReference type="RefSeq" id="XP_012501521.1">
    <property type="nucleotide sequence ID" value="XM_012646067.1"/>
</dbReference>
<dbReference type="GeneID" id="105811784"/>
<dbReference type="Gene3D" id="3.30.1370.10">
    <property type="entry name" value="K Homology domain, type 1"/>
    <property type="match status" value="1"/>
</dbReference>
<dbReference type="AlphaFoldDB" id="A0A2K6EEH0"/>
<evidence type="ECO:0000256" key="3">
    <source>
        <dbReference type="ARBA" id="ARBA00009081"/>
    </source>
</evidence>
<dbReference type="KEGG" id="pcoq:105811784"/>
<evidence type="ECO:0000256" key="6">
    <source>
        <dbReference type="ARBA" id="ARBA00069545"/>
    </source>
</evidence>
<dbReference type="GO" id="GO:0106333">
    <property type="term" value="C:subcortical maternal complex"/>
    <property type="evidence" value="ECO:0007669"/>
    <property type="project" value="Ensembl"/>
</dbReference>
<dbReference type="GO" id="GO:0005737">
    <property type="term" value="C:cytoplasm"/>
    <property type="evidence" value="ECO:0007669"/>
    <property type="project" value="UniProtKB-SubCell"/>
</dbReference>
<dbReference type="GO" id="GO:0003723">
    <property type="term" value="F:RNA binding"/>
    <property type="evidence" value="ECO:0007669"/>
    <property type="project" value="InterPro"/>
</dbReference>
<dbReference type="Proteomes" id="UP000233160">
    <property type="component" value="Unassembled WGS sequence"/>
</dbReference>
<evidence type="ECO:0000313" key="9">
    <source>
        <dbReference type="Proteomes" id="UP000233160"/>
    </source>
</evidence>
<dbReference type="CDD" id="cd12795">
    <property type="entry name" value="FILIA_N_like"/>
    <property type="match status" value="1"/>
</dbReference>
<dbReference type="Ensembl" id="ENSPCOT00000000295.1">
    <property type="protein sequence ID" value="ENSPCOP00000000120.1"/>
    <property type="gene ID" value="ENSPCOG00000000283.1"/>
</dbReference>
<dbReference type="STRING" id="379532.ENSPCOP00000000120"/>
<keyword evidence="9" id="KW-1185">Reference proteome</keyword>
<dbReference type="OMA" id="RVRPWWF"/>
<dbReference type="GeneTree" id="ENSGT00940000162097"/>
<evidence type="ECO:0000256" key="2">
    <source>
        <dbReference type="ARBA" id="ARBA00004496"/>
    </source>
</evidence>
<dbReference type="Pfam" id="PF16005">
    <property type="entry name" value="MOEP19"/>
    <property type="match status" value="1"/>
</dbReference>